<reference evidence="1 2" key="1">
    <citation type="journal article" date="2020" name="BMC Genomics">
        <title>Intraspecific diversification of the crop wild relative Brassica cretica Lam. using demographic model selection.</title>
        <authorList>
            <person name="Kioukis A."/>
            <person name="Michalopoulou V.A."/>
            <person name="Briers L."/>
            <person name="Pirintsos S."/>
            <person name="Studholme D.J."/>
            <person name="Pavlidis P."/>
            <person name="Sarris P.F."/>
        </authorList>
    </citation>
    <scope>NUCLEOTIDE SEQUENCE [LARGE SCALE GENOMIC DNA]</scope>
    <source>
        <strain evidence="2">cv. PFS-1207/04</strain>
    </source>
</reference>
<sequence>MQQSNLGNCLATSVDIGAVRGSYLNNQRELTNKLDCNGNFTHQGLTSNWNHVQSLSGERVMDSTSRMIMCFLRLNLSEFKTSQSYQWRPDYDEALKHSRRNYKREADKRFKPPDLDQDKHQDRLRALVWCVISNLLPRSIKEPFRSLLCHLSIHMP</sequence>
<dbReference type="Proteomes" id="UP000266723">
    <property type="component" value="Unassembled WGS sequence"/>
</dbReference>
<keyword evidence="2" id="KW-1185">Reference proteome</keyword>
<organism evidence="1 2">
    <name type="scientific">Brassica cretica</name>
    <name type="common">Mustard</name>
    <dbReference type="NCBI Taxonomy" id="69181"/>
    <lineage>
        <taxon>Eukaryota</taxon>
        <taxon>Viridiplantae</taxon>
        <taxon>Streptophyta</taxon>
        <taxon>Embryophyta</taxon>
        <taxon>Tracheophyta</taxon>
        <taxon>Spermatophyta</taxon>
        <taxon>Magnoliopsida</taxon>
        <taxon>eudicotyledons</taxon>
        <taxon>Gunneridae</taxon>
        <taxon>Pentapetalae</taxon>
        <taxon>rosids</taxon>
        <taxon>malvids</taxon>
        <taxon>Brassicales</taxon>
        <taxon>Brassicaceae</taxon>
        <taxon>Brassiceae</taxon>
        <taxon>Brassica</taxon>
    </lineage>
</organism>
<proteinExistence type="predicted"/>
<accession>A0ABQ7B540</accession>
<evidence type="ECO:0000313" key="2">
    <source>
        <dbReference type="Proteomes" id="UP000266723"/>
    </source>
</evidence>
<evidence type="ECO:0000313" key="1">
    <source>
        <dbReference type="EMBL" id="KAF3527667.1"/>
    </source>
</evidence>
<gene>
    <name evidence="1" type="ORF">DY000_02040113</name>
</gene>
<comment type="caution">
    <text evidence="1">The sequence shown here is derived from an EMBL/GenBank/DDBJ whole genome shotgun (WGS) entry which is preliminary data.</text>
</comment>
<protein>
    <submittedName>
        <fullName evidence="1">Uncharacterized protein</fullName>
    </submittedName>
</protein>
<dbReference type="EMBL" id="QGKV02001507">
    <property type="protein sequence ID" value="KAF3527667.1"/>
    <property type="molecule type" value="Genomic_DNA"/>
</dbReference>
<name>A0ABQ7B540_BRACR</name>